<dbReference type="Pfam" id="PF13193">
    <property type="entry name" value="AMP-binding_C"/>
    <property type="match status" value="1"/>
</dbReference>
<dbReference type="InterPro" id="IPR000873">
    <property type="entry name" value="AMP-dep_synth/lig_dom"/>
</dbReference>
<dbReference type="Proteomes" id="UP000727506">
    <property type="component" value="Unassembled WGS sequence"/>
</dbReference>
<dbReference type="Pfam" id="PF00501">
    <property type="entry name" value="AMP-binding"/>
    <property type="match status" value="1"/>
</dbReference>
<comment type="caution">
    <text evidence="3">The sequence shown here is derived from an EMBL/GenBank/DDBJ whole genome shotgun (WGS) entry which is preliminary data.</text>
</comment>
<dbReference type="Gene3D" id="3.30.300.30">
    <property type="match status" value="1"/>
</dbReference>
<name>A0A943YXS6_9ACTN</name>
<dbReference type="EMBL" id="JAGZSV010000041">
    <property type="protein sequence ID" value="MBS6940546.1"/>
    <property type="molecule type" value="Genomic_DNA"/>
</dbReference>
<evidence type="ECO:0000259" key="1">
    <source>
        <dbReference type="Pfam" id="PF00501"/>
    </source>
</evidence>
<protein>
    <submittedName>
        <fullName evidence="3">AMP-binding protein</fullName>
    </submittedName>
</protein>
<dbReference type="InterPro" id="IPR050237">
    <property type="entry name" value="ATP-dep_AMP-bd_enzyme"/>
</dbReference>
<dbReference type="Gene3D" id="3.40.50.12780">
    <property type="entry name" value="N-terminal domain of ligase-like"/>
    <property type="match status" value="1"/>
</dbReference>
<dbReference type="PANTHER" id="PTHR43767:SF1">
    <property type="entry name" value="NONRIBOSOMAL PEPTIDE SYNTHASE PES1 (EUROFUNG)-RELATED"/>
    <property type="match status" value="1"/>
</dbReference>
<proteinExistence type="predicted"/>
<evidence type="ECO:0000259" key="2">
    <source>
        <dbReference type="Pfam" id="PF13193"/>
    </source>
</evidence>
<evidence type="ECO:0000313" key="3">
    <source>
        <dbReference type="EMBL" id="MBS6940546.1"/>
    </source>
</evidence>
<reference evidence="3" key="1">
    <citation type="submission" date="2021-02" db="EMBL/GenBank/DDBJ databases">
        <title>Infant gut strain persistence is associated with maternal origin, phylogeny, and functional potential including surface adhesion and iron acquisition.</title>
        <authorList>
            <person name="Lou Y.C."/>
        </authorList>
    </citation>
    <scope>NUCLEOTIDE SEQUENCE</scope>
    <source>
        <strain evidence="3">L2_039_000G1_dasL2_039_000G1_concoct_11</strain>
    </source>
</reference>
<gene>
    <name evidence="3" type="ORF">KH142_03515</name>
</gene>
<dbReference type="InterPro" id="IPR045851">
    <property type="entry name" value="AMP-bd_C_sf"/>
</dbReference>
<dbReference type="PANTHER" id="PTHR43767">
    <property type="entry name" value="LONG-CHAIN-FATTY-ACID--COA LIGASE"/>
    <property type="match status" value="1"/>
</dbReference>
<accession>A0A943YXS6</accession>
<dbReference type="InterPro" id="IPR025110">
    <property type="entry name" value="AMP-bd_C"/>
</dbReference>
<evidence type="ECO:0000313" key="4">
    <source>
        <dbReference type="Proteomes" id="UP000727506"/>
    </source>
</evidence>
<dbReference type="SUPFAM" id="SSF56801">
    <property type="entry name" value="Acetyl-CoA synthetase-like"/>
    <property type="match status" value="1"/>
</dbReference>
<feature type="domain" description="AMP-dependent synthetase/ligase" evidence="1">
    <location>
        <begin position="8"/>
        <end position="128"/>
    </location>
</feature>
<dbReference type="AlphaFoldDB" id="A0A943YXS6"/>
<dbReference type="GO" id="GO:0016878">
    <property type="term" value="F:acid-thiol ligase activity"/>
    <property type="evidence" value="ECO:0007669"/>
    <property type="project" value="UniProtKB-ARBA"/>
</dbReference>
<dbReference type="InterPro" id="IPR042099">
    <property type="entry name" value="ANL_N_sf"/>
</dbReference>
<organism evidence="3 4">
    <name type="scientific">Slackia piriformis</name>
    <dbReference type="NCBI Taxonomy" id="626934"/>
    <lineage>
        <taxon>Bacteria</taxon>
        <taxon>Bacillati</taxon>
        <taxon>Actinomycetota</taxon>
        <taxon>Coriobacteriia</taxon>
        <taxon>Eggerthellales</taxon>
        <taxon>Eggerthellaceae</taxon>
        <taxon>Slackia</taxon>
    </lineage>
</organism>
<sequence>MCCILIGTAIQLVAMMARTMMMQPVDACERDHAVRSVQYYLAIGEDEKNAFEQRFGVRLQNCYGATESVCWVLTDLPYGRRAWPSVGRVGLGYEVDIVDEAGNAAAAGELGEIVVRGIPGETLMKGYYRDPEATATAMTADGRYRTGDKGYRDEDGWFYFVDRKSNMIKRAGENISASEVEEVLLDHPAVAEAAVIGVDDPVRDQAVKAFIVLDAGAVATTDDITAYCACRLADFKVPTIVEVVDGLPHTSVGKVAKKLLH</sequence>
<feature type="domain" description="AMP-binding enzyme C-terminal" evidence="2">
    <location>
        <begin position="179"/>
        <end position="254"/>
    </location>
</feature>